<dbReference type="PANTHER" id="PTHR46480">
    <property type="entry name" value="F20B24.22"/>
    <property type="match status" value="1"/>
</dbReference>
<keyword evidence="3" id="KW-0813">Transport</keyword>
<keyword evidence="8" id="KW-0175">Coiled coil</keyword>
<dbReference type="SUPFAM" id="SSF81324">
    <property type="entry name" value="Voltage-gated potassium channels"/>
    <property type="match status" value="1"/>
</dbReference>
<keyword evidence="16" id="KW-1185">Reference proteome</keyword>
<dbReference type="InParanoid" id="A0A2T3BDA3"/>
<dbReference type="GeneID" id="36577643"/>
<keyword evidence="7 13" id="KW-1133">Transmembrane helix</keyword>
<evidence type="ECO:0000256" key="11">
    <source>
        <dbReference type="ARBA" id="ARBA00023303"/>
    </source>
</evidence>
<dbReference type="GO" id="GO:0030171">
    <property type="term" value="F:voltage-gated proton channel activity"/>
    <property type="evidence" value="ECO:0007669"/>
    <property type="project" value="InterPro"/>
</dbReference>
<dbReference type="RefSeq" id="XP_024724877.1">
    <property type="nucleotide sequence ID" value="XM_024869562.1"/>
</dbReference>
<feature type="transmembrane region" description="Helical" evidence="13">
    <location>
        <begin position="89"/>
        <end position="108"/>
    </location>
</feature>
<evidence type="ECO:0000256" key="10">
    <source>
        <dbReference type="ARBA" id="ARBA00023136"/>
    </source>
</evidence>
<evidence type="ECO:0000313" key="16">
    <source>
        <dbReference type="Proteomes" id="UP000241818"/>
    </source>
</evidence>
<feature type="non-terminal residue" evidence="15">
    <location>
        <position position="1"/>
    </location>
</feature>
<dbReference type="InterPro" id="IPR027359">
    <property type="entry name" value="Volt_channel_dom_sf"/>
</dbReference>
<evidence type="ECO:0000259" key="14">
    <source>
        <dbReference type="Pfam" id="PF00520"/>
    </source>
</evidence>
<reference evidence="15 16" key="1">
    <citation type="journal article" date="2018" name="New Phytol.">
        <title>Comparative genomics and transcriptomics depict ericoid mycorrhizal fungi as versatile saprotrophs and plant mutualists.</title>
        <authorList>
            <person name="Martino E."/>
            <person name="Morin E."/>
            <person name="Grelet G.A."/>
            <person name="Kuo A."/>
            <person name="Kohler A."/>
            <person name="Daghino S."/>
            <person name="Barry K.W."/>
            <person name="Cichocki N."/>
            <person name="Clum A."/>
            <person name="Dockter R.B."/>
            <person name="Hainaut M."/>
            <person name="Kuo R.C."/>
            <person name="LaButti K."/>
            <person name="Lindahl B.D."/>
            <person name="Lindquist E.A."/>
            <person name="Lipzen A."/>
            <person name="Khouja H.R."/>
            <person name="Magnuson J."/>
            <person name="Murat C."/>
            <person name="Ohm R.A."/>
            <person name="Singer S.W."/>
            <person name="Spatafora J.W."/>
            <person name="Wang M."/>
            <person name="Veneault-Fourrey C."/>
            <person name="Henrissat B."/>
            <person name="Grigoriev I.V."/>
            <person name="Martin F.M."/>
            <person name="Perotto S."/>
        </authorList>
    </citation>
    <scope>NUCLEOTIDE SEQUENCE [LARGE SCALE GENOMIC DNA]</scope>
    <source>
        <strain evidence="15 16">ATCC 22711</strain>
    </source>
</reference>
<evidence type="ECO:0000313" key="15">
    <source>
        <dbReference type="EMBL" id="PSS27352.1"/>
    </source>
</evidence>
<evidence type="ECO:0000256" key="4">
    <source>
        <dbReference type="ARBA" id="ARBA00022475"/>
    </source>
</evidence>
<dbReference type="STRING" id="857342.A0A2T3BDA3"/>
<dbReference type="InterPro" id="IPR031846">
    <property type="entry name" value="Hvcn1"/>
</dbReference>
<protein>
    <recommendedName>
        <fullName evidence="2">Voltage-gated hydrogen channel 1</fullName>
    </recommendedName>
    <alternativeName>
        <fullName evidence="12">Hydrogen voltage-gated channel 1</fullName>
    </alternativeName>
</protein>
<feature type="domain" description="Ion transport" evidence="14">
    <location>
        <begin position="32"/>
        <end position="130"/>
    </location>
</feature>
<keyword evidence="9" id="KW-0406">Ion transport</keyword>
<dbReference type="OrthoDB" id="427456at2759"/>
<dbReference type="GO" id="GO:0005886">
    <property type="term" value="C:plasma membrane"/>
    <property type="evidence" value="ECO:0007669"/>
    <property type="project" value="UniProtKB-SubCell"/>
</dbReference>
<keyword evidence="5 13" id="KW-0812">Transmembrane</keyword>
<sequence length="156" mass="17765">RQRIKSFLSSRAQHYTVLSLVTLDVLGIFADIIINLYECDQKTVDPRWDEARDALGLLGLGCSCLFMLELLLSIWAFGWGYFNSRFHTFDALVILASFLTDVVLHGLLEEVASLVVVLRLWRLFKIVEEFSVGAEEQMEGLQIRIEQLEAENGGLR</sequence>
<feature type="non-terminal residue" evidence="15">
    <location>
        <position position="156"/>
    </location>
</feature>
<keyword evidence="11" id="KW-0407">Ion channel</keyword>
<accession>A0A2T3BDA3</accession>
<comment type="subcellular location">
    <subcellularLocation>
        <location evidence="1">Cell membrane</location>
        <topology evidence="1">Multi-pass membrane protein</topology>
    </subcellularLocation>
</comment>
<feature type="transmembrane region" description="Helical" evidence="13">
    <location>
        <begin position="54"/>
        <end position="77"/>
    </location>
</feature>
<proteinExistence type="predicted"/>
<feature type="transmembrane region" description="Helical" evidence="13">
    <location>
        <begin position="12"/>
        <end position="34"/>
    </location>
</feature>
<keyword evidence="6" id="KW-0851">Voltage-gated channel</keyword>
<evidence type="ECO:0000256" key="9">
    <source>
        <dbReference type="ARBA" id="ARBA00023065"/>
    </source>
</evidence>
<dbReference type="GO" id="GO:0034702">
    <property type="term" value="C:monoatomic ion channel complex"/>
    <property type="evidence" value="ECO:0007669"/>
    <property type="project" value="UniProtKB-KW"/>
</dbReference>
<evidence type="ECO:0000256" key="5">
    <source>
        <dbReference type="ARBA" id="ARBA00022692"/>
    </source>
</evidence>
<dbReference type="PANTHER" id="PTHR46480:SF1">
    <property type="entry name" value="VOLTAGE-GATED HYDROGEN CHANNEL 1"/>
    <property type="match status" value="1"/>
</dbReference>
<keyword evidence="10 13" id="KW-0472">Membrane</keyword>
<evidence type="ECO:0000256" key="8">
    <source>
        <dbReference type="ARBA" id="ARBA00023054"/>
    </source>
</evidence>
<keyword evidence="4" id="KW-1003">Cell membrane</keyword>
<dbReference type="AlphaFoldDB" id="A0A2T3BDA3"/>
<evidence type="ECO:0000256" key="7">
    <source>
        <dbReference type="ARBA" id="ARBA00022989"/>
    </source>
</evidence>
<evidence type="ECO:0000256" key="12">
    <source>
        <dbReference type="ARBA" id="ARBA00031989"/>
    </source>
</evidence>
<evidence type="ECO:0000256" key="6">
    <source>
        <dbReference type="ARBA" id="ARBA00022882"/>
    </source>
</evidence>
<organism evidence="15 16">
    <name type="scientific">Amorphotheca resinae ATCC 22711</name>
    <dbReference type="NCBI Taxonomy" id="857342"/>
    <lineage>
        <taxon>Eukaryota</taxon>
        <taxon>Fungi</taxon>
        <taxon>Dikarya</taxon>
        <taxon>Ascomycota</taxon>
        <taxon>Pezizomycotina</taxon>
        <taxon>Leotiomycetes</taxon>
        <taxon>Helotiales</taxon>
        <taxon>Amorphothecaceae</taxon>
        <taxon>Amorphotheca</taxon>
    </lineage>
</organism>
<dbReference type="EMBL" id="KZ679006">
    <property type="protein sequence ID" value="PSS27352.1"/>
    <property type="molecule type" value="Genomic_DNA"/>
</dbReference>
<gene>
    <name evidence="15" type="ORF">M430DRAFT_76617</name>
</gene>
<evidence type="ECO:0000256" key="1">
    <source>
        <dbReference type="ARBA" id="ARBA00004651"/>
    </source>
</evidence>
<dbReference type="Gene3D" id="1.20.120.350">
    <property type="entry name" value="Voltage-gated potassium channels. Chain C"/>
    <property type="match status" value="1"/>
</dbReference>
<name>A0A2T3BDA3_AMORE</name>
<dbReference type="Proteomes" id="UP000241818">
    <property type="component" value="Unassembled WGS sequence"/>
</dbReference>
<evidence type="ECO:0000256" key="13">
    <source>
        <dbReference type="SAM" id="Phobius"/>
    </source>
</evidence>
<evidence type="ECO:0000256" key="3">
    <source>
        <dbReference type="ARBA" id="ARBA00022448"/>
    </source>
</evidence>
<dbReference type="InterPro" id="IPR005821">
    <property type="entry name" value="Ion_trans_dom"/>
</dbReference>
<evidence type="ECO:0000256" key="2">
    <source>
        <dbReference type="ARBA" id="ARBA00015897"/>
    </source>
</evidence>
<dbReference type="Pfam" id="PF00520">
    <property type="entry name" value="Ion_trans"/>
    <property type="match status" value="1"/>
</dbReference>